<dbReference type="PANTHER" id="PTHR46388:SF3">
    <property type="entry name" value="DUF1618 DOMAIN-CONTAINING PROTEIN"/>
    <property type="match status" value="1"/>
</dbReference>
<comment type="caution">
    <text evidence="1">The sequence shown here is derived from an EMBL/GenBank/DDBJ whole genome shotgun (WGS) entry which is preliminary data.</text>
</comment>
<dbReference type="InterPro" id="IPR011042">
    <property type="entry name" value="6-blade_b-propeller_TolB-like"/>
</dbReference>
<dbReference type="PANTHER" id="PTHR46388">
    <property type="entry name" value="NHL REPEAT-CONTAINING PROTEIN 2"/>
    <property type="match status" value="1"/>
</dbReference>
<evidence type="ECO:0000313" key="2">
    <source>
        <dbReference type="Proteomes" id="UP001054252"/>
    </source>
</evidence>
<proteinExistence type="predicted"/>
<organism evidence="1 2">
    <name type="scientific">Rubroshorea leprosula</name>
    <dbReference type="NCBI Taxonomy" id="152421"/>
    <lineage>
        <taxon>Eukaryota</taxon>
        <taxon>Viridiplantae</taxon>
        <taxon>Streptophyta</taxon>
        <taxon>Embryophyta</taxon>
        <taxon>Tracheophyta</taxon>
        <taxon>Spermatophyta</taxon>
        <taxon>Magnoliopsida</taxon>
        <taxon>eudicotyledons</taxon>
        <taxon>Gunneridae</taxon>
        <taxon>Pentapetalae</taxon>
        <taxon>rosids</taxon>
        <taxon>malvids</taxon>
        <taxon>Malvales</taxon>
        <taxon>Dipterocarpaceae</taxon>
        <taxon>Rubroshorea</taxon>
    </lineage>
</organism>
<dbReference type="FunFam" id="2.120.10.30:FF:000108">
    <property type="entry name" value="NHL domain-containing protein"/>
    <property type="match status" value="1"/>
</dbReference>
<evidence type="ECO:0008006" key="3">
    <source>
        <dbReference type="Google" id="ProtNLM"/>
    </source>
</evidence>
<accession>A0AAV5HB90</accession>
<name>A0AAV5HB90_9ROSI</name>
<gene>
    <name evidence="1" type="ORF">SLEP1_g660</name>
</gene>
<evidence type="ECO:0000313" key="1">
    <source>
        <dbReference type="EMBL" id="GKU86088.1"/>
    </source>
</evidence>
<reference evidence="1 2" key="1">
    <citation type="journal article" date="2021" name="Commun. Biol.">
        <title>The genome of Shorea leprosula (Dipterocarpaceae) highlights the ecological relevance of drought in aseasonal tropical rainforests.</title>
        <authorList>
            <person name="Ng K.K.S."/>
            <person name="Kobayashi M.J."/>
            <person name="Fawcett J.A."/>
            <person name="Hatakeyama M."/>
            <person name="Paape T."/>
            <person name="Ng C.H."/>
            <person name="Ang C.C."/>
            <person name="Tnah L.H."/>
            <person name="Lee C.T."/>
            <person name="Nishiyama T."/>
            <person name="Sese J."/>
            <person name="O'Brien M.J."/>
            <person name="Copetti D."/>
            <person name="Mohd Noor M.I."/>
            <person name="Ong R.C."/>
            <person name="Putra M."/>
            <person name="Sireger I.Z."/>
            <person name="Indrioko S."/>
            <person name="Kosugi Y."/>
            <person name="Izuno A."/>
            <person name="Isagi Y."/>
            <person name="Lee S.L."/>
            <person name="Shimizu K.K."/>
        </authorList>
    </citation>
    <scope>NUCLEOTIDE SEQUENCE [LARGE SCALE GENOMIC DNA]</scope>
    <source>
        <strain evidence="1">214</strain>
    </source>
</reference>
<dbReference type="AlphaFoldDB" id="A0AAV5HB90"/>
<sequence>MFLRCRNLKKVSSFLPHISSGYHCHHQCRQAINLVASSLISLHPVYDEINRGFSERFCLPVSFRYSTISLDPRAETNVVSFIEHAVDQLQGPHHCWVNRDEGNNNNVKKGGAFLVLVGRFHDNSEIAGCDPVTFEKVKSLQQRFPQLHVMGFQGCSSVCSSNRTQLLQLIMKEYITFPILFSNKNFSEMANGTQYILFKDFKNPVVYDDKDADLGTICKAIEEISVGSNENSSMNDKFKSTWSKQADIIKGPHFCSSLQNLLLYFPGCISADESGNRLFLSDSNHHRIIILNSNGRILDCIGSCPGFEDGEFESCKLSRPAASFYDADEDHLYIVDSENHAIRRADLEARVLETVYPTSSVKKNNSLWTWIVNKFGFQSDAKSKAEKFDLQVQSLMFPWHLMKSDEENFLVINRSFETLWILDLGSGEIQEVAKGFSKILDICGDLILDKLSLLKQMPHDFLKQQTDAYCSLEGLISCITTCQNYIIMCDMVGQGVLKLSKESRICSNIQCSNFGILGLPYWLSFPLERFYADAAGLPGGQTDHLQCFSLLPGRVDIRLYVDIPPDTEVVESLQESCIWLQARGAANEVSGVEHAAGSSEKVGVAQQWYDELDNLAFSTPESELNVEDEDTTSDMKTQDHRICIDCAVNTSPGTSEVIVYAALYLRLKRNPDSQEDNPEKYAARIADILTGRNEGMRRDSCFQFLSKSKRDLRDLIFLKPLHVRIKFESPDHPKADHSKSVILTDSSVDVNVSLNA</sequence>
<protein>
    <recommendedName>
        <fullName evidence="3">NHL repeat-containing protein 2</fullName>
    </recommendedName>
</protein>
<dbReference type="SUPFAM" id="SSF63825">
    <property type="entry name" value="YWTD domain"/>
    <property type="match status" value="1"/>
</dbReference>
<dbReference type="Proteomes" id="UP001054252">
    <property type="component" value="Unassembled WGS sequence"/>
</dbReference>
<keyword evidence="2" id="KW-1185">Reference proteome</keyword>
<dbReference type="EMBL" id="BPVZ01000001">
    <property type="protein sequence ID" value="GKU86088.1"/>
    <property type="molecule type" value="Genomic_DNA"/>
</dbReference>
<dbReference type="Gene3D" id="2.120.10.30">
    <property type="entry name" value="TolB, C-terminal domain"/>
    <property type="match status" value="1"/>
</dbReference>